<evidence type="ECO:0000256" key="1">
    <source>
        <dbReference type="SAM" id="MobiDB-lite"/>
    </source>
</evidence>
<dbReference type="EMBL" id="JASSZA010000013">
    <property type="protein sequence ID" value="KAK2094839.1"/>
    <property type="molecule type" value="Genomic_DNA"/>
</dbReference>
<evidence type="ECO:0000313" key="2">
    <source>
        <dbReference type="EMBL" id="KAK2094839.1"/>
    </source>
</evidence>
<protein>
    <recommendedName>
        <fullName evidence="4">60S ribosomal protein L29</fullName>
    </recommendedName>
</protein>
<comment type="caution">
    <text evidence="2">The sequence shown here is derived from an EMBL/GenBank/DDBJ whole genome shotgun (WGS) entry which is preliminary data.</text>
</comment>
<evidence type="ECO:0008006" key="4">
    <source>
        <dbReference type="Google" id="ProtNLM"/>
    </source>
</evidence>
<proteinExistence type="predicted"/>
<feature type="compositionally biased region" description="Basic residues" evidence="1">
    <location>
        <begin position="1"/>
        <end position="13"/>
    </location>
</feature>
<gene>
    <name evidence="2" type="ORF">P7K49_026255</name>
</gene>
<name>A0ABQ9UDF7_SAGOE</name>
<dbReference type="Proteomes" id="UP001266305">
    <property type="component" value="Unassembled WGS sequence"/>
</dbReference>
<evidence type="ECO:0000313" key="3">
    <source>
        <dbReference type="Proteomes" id="UP001266305"/>
    </source>
</evidence>
<feature type="non-terminal residue" evidence="2">
    <location>
        <position position="81"/>
    </location>
</feature>
<accession>A0ABQ9UDF7</accession>
<reference evidence="2 3" key="1">
    <citation type="submission" date="2023-05" db="EMBL/GenBank/DDBJ databases">
        <title>B98-5 Cell Line De Novo Hybrid Assembly: An Optical Mapping Approach.</title>
        <authorList>
            <person name="Kananen K."/>
            <person name="Auerbach J.A."/>
            <person name="Kautto E."/>
            <person name="Blachly J.S."/>
        </authorList>
    </citation>
    <scope>NUCLEOTIDE SEQUENCE [LARGE SCALE GENOMIC DNA]</scope>
    <source>
        <strain evidence="2">B95-8</strain>
        <tissue evidence="2">Cell line</tissue>
    </source>
</reference>
<keyword evidence="3" id="KW-1185">Reference proteome</keyword>
<sequence>MHFTKKHNKKGLKKMQANNAKAMSAHAEASKALINSKKVKPKIPKTLKVPGLGETRDASRASSHSRFGWFCSAVAPGTKLT</sequence>
<organism evidence="2 3">
    <name type="scientific">Saguinus oedipus</name>
    <name type="common">Cotton-top tamarin</name>
    <name type="synonym">Oedipomidas oedipus</name>
    <dbReference type="NCBI Taxonomy" id="9490"/>
    <lineage>
        <taxon>Eukaryota</taxon>
        <taxon>Metazoa</taxon>
        <taxon>Chordata</taxon>
        <taxon>Craniata</taxon>
        <taxon>Vertebrata</taxon>
        <taxon>Euteleostomi</taxon>
        <taxon>Mammalia</taxon>
        <taxon>Eutheria</taxon>
        <taxon>Euarchontoglires</taxon>
        <taxon>Primates</taxon>
        <taxon>Haplorrhini</taxon>
        <taxon>Platyrrhini</taxon>
        <taxon>Cebidae</taxon>
        <taxon>Callitrichinae</taxon>
        <taxon>Saguinus</taxon>
    </lineage>
</organism>
<feature type="region of interest" description="Disordered" evidence="1">
    <location>
        <begin position="1"/>
        <end position="58"/>
    </location>
</feature>